<dbReference type="NCBIfam" id="NF003740">
    <property type="entry name" value="PRK05337.1"/>
    <property type="match status" value="1"/>
</dbReference>
<dbReference type="InterPro" id="IPR017853">
    <property type="entry name" value="GH"/>
</dbReference>
<dbReference type="GO" id="GO:0004553">
    <property type="term" value="F:hydrolase activity, hydrolyzing O-glycosyl compounds"/>
    <property type="evidence" value="ECO:0007669"/>
    <property type="project" value="InterPro"/>
</dbReference>
<dbReference type="GO" id="GO:0005975">
    <property type="term" value="P:carbohydrate metabolic process"/>
    <property type="evidence" value="ECO:0007669"/>
    <property type="project" value="InterPro"/>
</dbReference>
<dbReference type="AlphaFoldDB" id="A0A328KGX3"/>
<dbReference type="PANTHER" id="PTHR30480">
    <property type="entry name" value="BETA-HEXOSAMINIDASE-RELATED"/>
    <property type="match status" value="1"/>
</dbReference>
<evidence type="ECO:0000313" key="5">
    <source>
        <dbReference type="EMBL" id="RAN62006.1"/>
    </source>
</evidence>
<evidence type="ECO:0000256" key="3">
    <source>
        <dbReference type="ARBA" id="ARBA00023295"/>
    </source>
</evidence>
<dbReference type="Pfam" id="PF00933">
    <property type="entry name" value="Glyco_hydro_3"/>
    <property type="match status" value="1"/>
</dbReference>
<dbReference type="EMBL" id="NAQV01000033">
    <property type="protein sequence ID" value="RAN62006.1"/>
    <property type="molecule type" value="Genomic_DNA"/>
</dbReference>
<accession>A0A328KGX3</accession>
<evidence type="ECO:0000256" key="1">
    <source>
        <dbReference type="ARBA" id="ARBA00005336"/>
    </source>
</evidence>
<dbReference type="InterPro" id="IPR036881">
    <property type="entry name" value="Glyco_hydro_3_C_sf"/>
</dbReference>
<reference evidence="5 6" key="1">
    <citation type="submission" date="2017-03" db="EMBL/GenBank/DDBJ databases">
        <title>wgs assembly of Dolosigranulum pigrum KPL CDC strains.</title>
        <authorList>
            <person name="Brugger S.D."/>
            <person name="Pettigrew M."/>
            <person name="Kong Y."/>
            <person name="Lemon K.P."/>
        </authorList>
    </citation>
    <scope>NUCLEOTIDE SEQUENCE [LARGE SCALE GENOMIC DNA]</scope>
    <source>
        <strain evidence="5 6">KPL1931_CDC4294-98</strain>
    </source>
</reference>
<dbReference type="InterPro" id="IPR050226">
    <property type="entry name" value="NagZ_Beta-hexosaminidase"/>
</dbReference>
<dbReference type="GO" id="GO:0009254">
    <property type="term" value="P:peptidoglycan turnover"/>
    <property type="evidence" value="ECO:0007669"/>
    <property type="project" value="TreeGrafter"/>
</dbReference>
<protein>
    <submittedName>
        <fullName evidence="5">Beta-N-acetylhexosaminidase</fullName>
    </submittedName>
</protein>
<sequence length="524" mass="57590">MEVSDEMIDQLRKQVGKLFVVGFDGLTVNEQVKSLIHEYHVGGIILFARNLANPEQIRQLTSDLQAEAQAAGYEQPLLIAIDQENGSVKRIPRQYMEYPGAMAIGATEQPSRAFDVAKATGEDLLTLGINWNLAPVLDVNNNPDNPVINVRSFGEDPTKVAAFATAAIQGYQASGIVHSVKHFPGHGDTSVDSHLALPHVPHERERLFEVELKPFIEAIEHNVDSIMTTHIVFDALETDGQTPATLSSAVMTDLLRAELGYQGVVVSDCLEMRAISTTFGVAVAAVRALQAGVDMLIVSHTYEEQIQALEQVYQAAEAGQITTERLTTAQSRIQDLIERRNITFTVDYSSESFFTEEKQALARDIYHQSVTEVVAGQSIPTDTAVFVIDVIDHHDTVAEDTQDGESLLFHQAQTIFSQVETAVVDEQAFDESTLREQVDQAEAVIIGVKSLTDGSAFAELISQIAQHVPVYLIGLKQPYVGGQFQHIERWINTYENSAEAVKTALDAIVGRRELEGVSPVRVEE</sequence>
<proteinExistence type="inferred from homology"/>
<evidence type="ECO:0000259" key="4">
    <source>
        <dbReference type="Pfam" id="PF00933"/>
    </source>
</evidence>
<evidence type="ECO:0000256" key="2">
    <source>
        <dbReference type="ARBA" id="ARBA00022801"/>
    </source>
</evidence>
<dbReference type="PANTHER" id="PTHR30480:SF16">
    <property type="entry name" value="GLYCOSIDE HYDROLASE FAMILY 3 DOMAIN PROTEIN"/>
    <property type="match status" value="1"/>
</dbReference>
<dbReference type="RefSeq" id="WP_112790509.1">
    <property type="nucleotide sequence ID" value="NZ_NAQV01000033.1"/>
</dbReference>
<dbReference type="Gene3D" id="3.40.50.1700">
    <property type="entry name" value="Glycoside hydrolase family 3 C-terminal domain"/>
    <property type="match status" value="1"/>
</dbReference>
<dbReference type="Proteomes" id="UP000249099">
    <property type="component" value="Unassembled WGS sequence"/>
</dbReference>
<keyword evidence="2" id="KW-0378">Hydrolase</keyword>
<gene>
    <name evidence="5" type="ORF">B8A44_08540</name>
</gene>
<dbReference type="InterPro" id="IPR001764">
    <property type="entry name" value="Glyco_hydro_3_N"/>
</dbReference>
<evidence type="ECO:0000313" key="6">
    <source>
        <dbReference type="Proteomes" id="UP000249099"/>
    </source>
</evidence>
<dbReference type="InterPro" id="IPR036962">
    <property type="entry name" value="Glyco_hydro_3_N_sf"/>
</dbReference>
<dbReference type="SUPFAM" id="SSF51445">
    <property type="entry name" value="(Trans)glycosidases"/>
    <property type="match status" value="1"/>
</dbReference>
<feature type="domain" description="Glycoside hydrolase family 3 N-terminal" evidence="4">
    <location>
        <begin position="11"/>
        <end position="335"/>
    </location>
</feature>
<name>A0A328KGX3_9LACT</name>
<comment type="caution">
    <text evidence="5">The sequence shown here is derived from an EMBL/GenBank/DDBJ whole genome shotgun (WGS) entry which is preliminary data.</text>
</comment>
<keyword evidence="3" id="KW-0326">Glycosidase</keyword>
<comment type="similarity">
    <text evidence="1">Belongs to the glycosyl hydrolase 3 family.</text>
</comment>
<organism evidence="5 6">
    <name type="scientific">Dolosigranulum pigrum</name>
    <dbReference type="NCBI Taxonomy" id="29394"/>
    <lineage>
        <taxon>Bacteria</taxon>
        <taxon>Bacillati</taxon>
        <taxon>Bacillota</taxon>
        <taxon>Bacilli</taxon>
        <taxon>Lactobacillales</taxon>
        <taxon>Carnobacteriaceae</taxon>
        <taxon>Dolosigranulum</taxon>
    </lineage>
</organism>
<dbReference type="Gene3D" id="3.20.20.300">
    <property type="entry name" value="Glycoside hydrolase, family 3, N-terminal domain"/>
    <property type="match status" value="1"/>
</dbReference>